<dbReference type="InterPro" id="IPR015943">
    <property type="entry name" value="WD40/YVTN_repeat-like_dom_sf"/>
</dbReference>
<dbReference type="GO" id="GO:0000070">
    <property type="term" value="P:mitotic sister chromatid segregation"/>
    <property type="evidence" value="ECO:0007669"/>
    <property type="project" value="TreeGrafter"/>
</dbReference>
<dbReference type="Proteomes" id="UP001054902">
    <property type="component" value="Unassembled WGS sequence"/>
</dbReference>
<reference evidence="2 3" key="1">
    <citation type="journal article" date="2021" name="Sci. Rep.">
        <title>The genome of the diatom Chaetoceros tenuissimus carries an ancient integrated fragment of an extant virus.</title>
        <authorList>
            <person name="Hongo Y."/>
            <person name="Kimura K."/>
            <person name="Takaki Y."/>
            <person name="Yoshida Y."/>
            <person name="Baba S."/>
            <person name="Kobayashi G."/>
            <person name="Nagasaki K."/>
            <person name="Hano T."/>
            <person name="Tomaru Y."/>
        </authorList>
    </citation>
    <scope>NUCLEOTIDE SEQUENCE [LARGE SCALE GENOMIC DNA]</scope>
    <source>
        <strain evidence="2 3">NIES-3715</strain>
    </source>
</reference>
<gene>
    <name evidence="2" type="ORF">CTEN210_17335</name>
</gene>
<evidence type="ECO:0000259" key="1">
    <source>
        <dbReference type="Pfam" id="PF24515"/>
    </source>
</evidence>
<dbReference type="GO" id="GO:0007094">
    <property type="term" value="P:mitotic spindle assembly checkpoint signaling"/>
    <property type="evidence" value="ECO:0007669"/>
    <property type="project" value="TreeGrafter"/>
</dbReference>
<dbReference type="InterPro" id="IPR055405">
    <property type="entry name" value="ARM_KNTC1_3rd"/>
</dbReference>
<organism evidence="2 3">
    <name type="scientific">Chaetoceros tenuissimus</name>
    <dbReference type="NCBI Taxonomy" id="426638"/>
    <lineage>
        <taxon>Eukaryota</taxon>
        <taxon>Sar</taxon>
        <taxon>Stramenopiles</taxon>
        <taxon>Ochrophyta</taxon>
        <taxon>Bacillariophyta</taxon>
        <taxon>Coscinodiscophyceae</taxon>
        <taxon>Chaetocerotophycidae</taxon>
        <taxon>Chaetocerotales</taxon>
        <taxon>Chaetocerotaceae</taxon>
        <taxon>Chaetoceros</taxon>
    </lineage>
</organism>
<name>A0AAD3HF51_9STRA</name>
<dbReference type="GO" id="GO:0005828">
    <property type="term" value="C:kinetochore microtubule"/>
    <property type="evidence" value="ECO:0007669"/>
    <property type="project" value="TreeGrafter"/>
</dbReference>
<keyword evidence="3" id="KW-1185">Reference proteome</keyword>
<accession>A0AAD3HF51</accession>
<dbReference type="Pfam" id="PF24515">
    <property type="entry name" value="ARM_KNTC1_3rd"/>
    <property type="match status" value="1"/>
</dbReference>
<dbReference type="GO" id="GO:1990423">
    <property type="term" value="C:RZZ complex"/>
    <property type="evidence" value="ECO:0007669"/>
    <property type="project" value="TreeGrafter"/>
</dbReference>
<dbReference type="InterPro" id="IPR052802">
    <property type="entry name" value="KNTC1"/>
</dbReference>
<dbReference type="GO" id="GO:0031267">
    <property type="term" value="F:small GTPase binding"/>
    <property type="evidence" value="ECO:0007669"/>
    <property type="project" value="TreeGrafter"/>
</dbReference>
<comment type="caution">
    <text evidence="2">The sequence shown here is derived from an EMBL/GenBank/DDBJ whole genome shotgun (WGS) entry which is preliminary data.</text>
</comment>
<dbReference type="EMBL" id="BLLK01000069">
    <property type="protein sequence ID" value="GFH60859.1"/>
    <property type="molecule type" value="Genomic_DNA"/>
</dbReference>
<dbReference type="SUPFAM" id="SSF50978">
    <property type="entry name" value="WD40 repeat-like"/>
    <property type="match status" value="1"/>
</dbReference>
<dbReference type="GO" id="GO:0005737">
    <property type="term" value="C:cytoplasm"/>
    <property type="evidence" value="ECO:0007669"/>
    <property type="project" value="TreeGrafter"/>
</dbReference>
<feature type="domain" description="KNTC1 third ARM-repeats" evidence="1">
    <location>
        <begin position="1405"/>
        <end position="1587"/>
    </location>
</feature>
<protein>
    <recommendedName>
        <fullName evidence="1">KNTC1 third ARM-repeats domain-containing protein</fullName>
    </recommendedName>
</protein>
<dbReference type="Gene3D" id="2.130.10.10">
    <property type="entry name" value="YVTN repeat-like/Quinoprotein amine dehydrogenase"/>
    <property type="match status" value="1"/>
</dbReference>
<evidence type="ECO:0000313" key="2">
    <source>
        <dbReference type="EMBL" id="GFH60859.1"/>
    </source>
</evidence>
<proteinExistence type="predicted"/>
<dbReference type="InterPro" id="IPR036322">
    <property type="entry name" value="WD40_repeat_dom_sf"/>
</dbReference>
<evidence type="ECO:0000313" key="3">
    <source>
        <dbReference type="Proteomes" id="UP001054902"/>
    </source>
</evidence>
<dbReference type="PANTHER" id="PTHR15688">
    <property type="entry name" value="KINETOCHORE-ASSOCIATED PROTEIN 1"/>
    <property type="match status" value="1"/>
</dbReference>
<dbReference type="PANTHER" id="PTHR15688:SF1">
    <property type="entry name" value="KINETOCHORE-ASSOCIATED PROTEIN 1"/>
    <property type="match status" value="1"/>
</dbReference>
<sequence>MSRVCELEIPTDQDDCNFCNQCKHGLSIGSFIYGTDSSSYPLNHEAENDDNGKQNVKWATESDSPITSLASSDTSPLMAASTINGSVYIVDTENGDILMQKSISNGTQSSSYRISFVQGKQHVMSNEMLLIYNLHEQNERTSSQPDGILVSNLNKEAIESSKIKIDGIKFTDCPAFISTIRVCKLEQEVLRFVTGFEDGSVSVYDYQIDKKKMALNYHSFVNTLPQYVDLMNVGTSSAGENVLVIPVYESDEKVSICWYDLNALNCIGRHNITSNNISIKALASIKHCFENSIAAAMIISNESEDKLVIVQGAVCEMMDNVQIRNIQQVFSMKTSKNLEIGGLVDSGSNNEQGLKVRFSVFQRHDRSNIRFKEFQSGPDNLIAKIRLHLSQKNFDEADQLIASVTESKLSSSYGSIHSSEAVLARFCNMLEDPMILSGKNKDVIKECLRRLSFGAVSGGSSGVKCLLDASKSLYDWNKGSDVEAEHNSGPNIRDYRRALSAMAMSIANSLKSVAPKYSTILKRDIGKLQDKALALKTVETMLEGSADKSLLQLNAPLLHIKNHNHLYQILIENGLFHVAESMRKTVAGSEAIDDDAISSSVLYISKTIHPERYCNWLEKVVFARLSIKDKKLDSVFDWVCTNANAFDHENSFGIESSILLLQTVEKAYNEMTIDNYRSMSNVSSFESPSVPSQIKMNSESHNPPRGTILTSKYNDLMNSNQSFEIMKEEACFKVKLFQARVLQCARTLGLPESSLRLANFEEGGGCKLAAKELTKQYFEQSWSDLLSDHSDYKAKILQFCSFVDIKFDHVVELCCIDLCSNENIASDSSVLSRARDVVEACYNADTKCKITLRFLRTAQMSVYKPDNLKSLARDALKWATSSEILSELEEASRLLGIDEILRKYCGHKATEIFSVSDPKHSFRLVEFVGRKIENSSALDDILYLCNAFTHLSPLEHCASFIERYLMSSDIYISPDIGQMLLKIHNYDEKLSERVGVRLCMFCVDLMNSKDESDASFERICSAAIDICRNLALTCPTGNILRGHKMLCPENTFSPWTFLASEFQRIQDLKKYFAISTSLWDLRQGQHTDELSEHLVKIAVEDQFSIDENTANKLKVALGTSKRGISLLHSQDTGKEVITSCWCKAVGKVACNLILIGNEDIAIILIETSGILDEIHNPTVYESITKIVIWLCSKATAYSSKYNEDQNKAMKNLIHACSLLHDHALVHCHQSLIPSMMFLSNLVDVVTQIILRSDSGVGEEMTVFRKQLFEKARKYRAPKLASVHALDRFSVENDVVFHQDWYRGDGLLLPPSEAIVESMMYCKELLSFESTKSLRHLDSILSFLGQRGVHGLSLRLLSNAKSIVMSTQEVDGNFIQDQSNLLSITLLNLAERCLGSSGAGNISGGIDYELAVPILQTLNIKTAFKVFKRCLPSALTRRDFGRVTALSLVGMHAAGVNSIKSLTQETLSFTWNNQSSFVLQCQQLSKKAFWWKLLQELGVKFDPSSFDTNDEEKHKSLAYIKSLLPSIVERASSIIEDAMMVQHLLSQFCEAFELDQNSALDTHLAFLLSPLSSAGTSKSDPRSDLSKCSAAVNKILIQFSDFVQRTTAIRKCVILFEAEEHSGQDFDRYSMILCLYNSELRKALTKSSSLPNIQIMWIREEMDRIDRRQDALTIISSYYSDSKFEDRPKCQLCFQPLPEKMMVAGDNSNKNFANILGYHDSASEDYFDPLKPLLPFLRSDTSQSTVSALAPICIAIGVPSGSVHVRALMQKFEAAKELGGECPSFTTEVLPVIKRLRMPSDGAELTEWCASKYEADSHDRLLCLEVGLDIAIKASTQAEQMALSASQKTKEEFERREKSALRRVERMSLAKSALSDILTVKTVVEKSLHRCNDSMVISTAAKMIEKARLRVPDEEFAPEKFVESLLLESSLLAAELSLDPSTSFSINALRRTARAIHDACCALEEQYSHISIGRVSRSLVRRWLIHGDEGASEANEDKTDINEKSIVSAADESMDFGGEEDDTMDFVLDLKIASQQAVWNNSTDGPQLKRLKTMTADEEQSSLRAKTTRELSEINSIRSALRIAFVMSFPKNFHSSHDQSIDEENLDPNDSLSNNSFSTFKKAEEKKHAEYLLKLVFSSQTYTRSQESSFLDNDKDTKSVLSYGTGNNQRLGRREGKARTFAMRHRALRAVSILCSDDVINETVKEEGYLSDQKCTLSMCAFGSFIAKEIEEMGLALPHSDLVQLSMMDKTSYARTLWRQYGRGANHGFKGRLMVLMIELAVNDGAILDDGLVSSILQDVNSLNLPRTNLLVCECMSTIMPKASSELKSQLLKIMKKLVASILHDLRLQDSKEIEVDSKGTVRRLQYLLGTFLSDGVSEQEIGFLVNALSSSALYSNNDQMKKCIYEVIASVVNAFETEEQESILSKIQSDIKGDSAFSRIMGKILGVPPPNQQEYQHMSVANDCLSCFTFKENDYTKRIFNVLDKNEI</sequence>
<dbReference type="GO" id="GO:1903394">
    <property type="term" value="P:protein localization to kinetochore involved in kinetochore assembly"/>
    <property type="evidence" value="ECO:0007669"/>
    <property type="project" value="TreeGrafter"/>
</dbReference>